<sequence length="87" mass="9519">MGASIAGGRRQTQLPDLKVTSEFTIDSETKLQRIWYSSFGVDQPAVSSVRIVDDALDGLSRNFGTLWMAFHEILGRCAVALPTACDE</sequence>
<accession>A0AAV4U7R1</accession>
<dbReference type="Proteomes" id="UP001054837">
    <property type="component" value="Unassembled WGS sequence"/>
</dbReference>
<dbReference type="EMBL" id="BPLQ01010797">
    <property type="protein sequence ID" value="GIY53735.1"/>
    <property type="molecule type" value="Genomic_DNA"/>
</dbReference>
<gene>
    <name evidence="1" type="ORF">CDAR_314291</name>
</gene>
<comment type="caution">
    <text evidence="1">The sequence shown here is derived from an EMBL/GenBank/DDBJ whole genome shotgun (WGS) entry which is preliminary data.</text>
</comment>
<protein>
    <submittedName>
        <fullName evidence="1">Uncharacterized protein</fullName>
    </submittedName>
</protein>
<keyword evidence="2" id="KW-1185">Reference proteome</keyword>
<evidence type="ECO:0000313" key="1">
    <source>
        <dbReference type="EMBL" id="GIY53735.1"/>
    </source>
</evidence>
<evidence type="ECO:0000313" key="2">
    <source>
        <dbReference type="Proteomes" id="UP001054837"/>
    </source>
</evidence>
<proteinExistence type="predicted"/>
<dbReference type="AlphaFoldDB" id="A0AAV4U7R1"/>
<organism evidence="1 2">
    <name type="scientific">Caerostris darwini</name>
    <dbReference type="NCBI Taxonomy" id="1538125"/>
    <lineage>
        <taxon>Eukaryota</taxon>
        <taxon>Metazoa</taxon>
        <taxon>Ecdysozoa</taxon>
        <taxon>Arthropoda</taxon>
        <taxon>Chelicerata</taxon>
        <taxon>Arachnida</taxon>
        <taxon>Araneae</taxon>
        <taxon>Araneomorphae</taxon>
        <taxon>Entelegynae</taxon>
        <taxon>Araneoidea</taxon>
        <taxon>Araneidae</taxon>
        <taxon>Caerostris</taxon>
    </lineage>
</organism>
<reference evidence="1 2" key="1">
    <citation type="submission" date="2021-06" db="EMBL/GenBank/DDBJ databases">
        <title>Caerostris darwini draft genome.</title>
        <authorList>
            <person name="Kono N."/>
            <person name="Arakawa K."/>
        </authorList>
    </citation>
    <scope>NUCLEOTIDE SEQUENCE [LARGE SCALE GENOMIC DNA]</scope>
</reference>
<name>A0AAV4U7R1_9ARAC</name>